<feature type="region of interest" description="Disordered" evidence="2">
    <location>
        <begin position="261"/>
        <end position="288"/>
    </location>
</feature>
<keyword evidence="5" id="KW-1185">Reference proteome</keyword>
<dbReference type="PANTHER" id="PTHR45431">
    <property type="entry name" value="RHODANESE-LIKE DOMAIN-CONTAINING PROTEIN 15, CHLOROPLASTIC"/>
    <property type="match status" value="1"/>
</dbReference>
<feature type="region of interest" description="Disordered" evidence="2">
    <location>
        <begin position="25"/>
        <end position="53"/>
    </location>
</feature>
<name>A0A6A6M0J8_HEVBR</name>
<dbReference type="InterPro" id="IPR058922">
    <property type="entry name" value="WHD_DRP"/>
</dbReference>
<gene>
    <name evidence="4" type="ORF">GH714_016415</name>
</gene>
<dbReference type="Proteomes" id="UP000467840">
    <property type="component" value="Chromosome 9"/>
</dbReference>
<evidence type="ECO:0000313" key="5">
    <source>
        <dbReference type="Proteomes" id="UP000467840"/>
    </source>
</evidence>
<evidence type="ECO:0000259" key="3">
    <source>
        <dbReference type="PROSITE" id="PS50206"/>
    </source>
</evidence>
<dbReference type="Gene3D" id="3.40.250.10">
    <property type="entry name" value="Rhodanese-like domain"/>
    <property type="match status" value="1"/>
</dbReference>
<dbReference type="Pfam" id="PF23559">
    <property type="entry name" value="WHD_DRP"/>
    <property type="match status" value="1"/>
</dbReference>
<dbReference type="EMBL" id="JAAGAX010000008">
    <property type="protein sequence ID" value="KAF2306317.1"/>
    <property type="molecule type" value="Genomic_DNA"/>
</dbReference>
<reference evidence="4 5" key="1">
    <citation type="journal article" date="2020" name="Mol. Plant">
        <title>The Chromosome-Based Rubber Tree Genome Provides New Insights into Spurge Genome Evolution and Rubber Biosynthesis.</title>
        <authorList>
            <person name="Liu J."/>
            <person name="Shi C."/>
            <person name="Shi C.C."/>
            <person name="Li W."/>
            <person name="Zhang Q.J."/>
            <person name="Zhang Y."/>
            <person name="Li K."/>
            <person name="Lu H.F."/>
            <person name="Shi C."/>
            <person name="Zhu S.T."/>
            <person name="Xiao Z.Y."/>
            <person name="Nan H."/>
            <person name="Yue Y."/>
            <person name="Zhu X.G."/>
            <person name="Wu Y."/>
            <person name="Hong X.N."/>
            <person name="Fan G.Y."/>
            <person name="Tong Y."/>
            <person name="Zhang D."/>
            <person name="Mao C.L."/>
            <person name="Liu Y.L."/>
            <person name="Hao S.J."/>
            <person name="Liu W.Q."/>
            <person name="Lv M.Q."/>
            <person name="Zhang H.B."/>
            <person name="Liu Y."/>
            <person name="Hu-Tang G.R."/>
            <person name="Wang J.P."/>
            <person name="Wang J.H."/>
            <person name="Sun Y.H."/>
            <person name="Ni S.B."/>
            <person name="Chen W.B."/>
            <person name="Zhang X.C."/>
            <person name="Jiao Y.N."/>
            <person name="Eichler E.E."/>
            <person name="Li G.H."/>
            <person name="Liu X."/>
            <person name="Gao L.Z."/>
        </authorList>
    </citation>
    <scope>NUCLEOTIDE SEQUENCE [LARGE SCALE GENOMIC DNA]</scope>
    <source>
        <strain evidence="5">cv. GT1</strain>
        <tissue evidence="4">Leaf</tissue>
    </source>
</reference>
<organism evidence="4 5">
    <name type="scientific">Hevea brasiliensis</name>
    <name type="common">Para rubber tree</name>
    <name type="synonym">Siphonia brasiliensis</name>
    <dbReference type="NCBI Taxonomy" id="3981"/>
    <lineage>
        <taxon>Eukaryota</taxon>
        <taxon>Viridiplantae</taxon>
        <taxon>Streptophyta</taxon>
        <taxon>Embryophyta</taxon>
        <taxon>Tracheophyta</taxon>
        <taxon>Spermatophyta</taxon>
        <taxon>Magnoliopsida</taxon>
        <taxon>eudicotyledons</taxon>
        <taxon>Gunneridae</taxon>
        <taxon>Pentapetalae</taxon>
        <taxon>rosids</taxon>
        <taxon>fabids</taxon>
        <taxon>Malpighiales</taxon>
        <taxon>Euphorbiaceae</taxon>
        <taxon>Crotonoideae</taxon>
        <taxon>Micrandreae</taxon>
        <taxon>Hevea</taxon>
    </lineage>
</organism>
<evidence type="ECO:0000256" key="2">
    <source>
        <dbReference type="SAM" id="MobiDB-lite"/>
    </source>
</evidence>
<sequence length="304" mass="33622">MPFIYYRRESDVIIQSFFAEMPTGKAQADVTPSRTEEDKGETSSLEASKSNYEKPPDYLKSCLDCCSFFFFPNGYYVGKEKLVMLLLAQGLIPGKPGEIMEDTAKIIINELIGLRMLQVHYPFKSRIEVSEFYRKLCLLEVEEQDFDVEVLLVLNLTGEVEYLPDELGDLVHLRPKAGLKGNLEAVGVPTSVPVRVARELLLAGYRYLDVRIPEEFSAGHVVEATNIPTSNLLLQGYTAITDVPSGFAAWTHNRLPTENRCKTSISSTKKPGENASISSGGLRKETNSYSPALHAGSCQIAGTG</sequence>
<dbReference type="InterPro" id="IPR052367">
    <property type="entry name" value="Thiosulfate_ST/Rhodanese-like"/>
</dbReference>
<dbReference type="AlphaFoldDB" id="A0A6A6M0J8"/>
<accession>A0A6A6M0J8</accession>
<evidence type="ECO:0000256" key="1">
    <source>
        <dbReference type="ARBA" id="ARBA00022737"/>
    </source>
</evidence>
<dbReference type="SUPFAM" id="SSF52821">
    <property type="entry name" value="Rhodanese/Cell cycle control phosphatase"/>
    <property type="match status" value="1"/>
</dbReference>
<proteinExistence type="predicted"/>
<feature type="domain" description="Rhodanese" evidence="3">
    <location>
        <begin position="201"/>
        <end position="233"/>
    </location>
</feature>
<comment type="caution">
    <text evidence="4">The sequence shown here is derived from an EMBL/GenBank/DDBJ whole genome shotgun (WGS) entry which is preliminary data.</text>
</comment>
<feature type="compositionally biased region" description="Polar residues" evidence="2">
    <location>
        <begin position="262"/>
        <end position="279"/>
    </location>
</feature>
<dbReference type="PANTHER" id="PTHR45431:SF3">
    <property type="entry name" value="RHODANESE-LIKE DOMAIN-CONTAINING PROTEIN 15, CHLOROPLASTIC"/>
    <property type="match status" value="1"/>
</dbReference>
<keyword evidence="1" id="KW-0677">Repeat</keyword>
<dbReference type="PROSITE" id="PS50206">
    <property type="entry name" value="RHODANESE_3"/>
    <property type="match status" value="1"/>
</dbReference>
<dbReference type="CDD" id="cd00158">
    <property type="entry name" value="RHOD"/>
    <property type="match status" value="1"/>
</dbReference>
<protein>
    <recommendedName>
        <fullName evidence="3">Rhodanese domain-containing protein</fullName>
    </recommendedName>
</protein>
<dbReference type="InterPro" id="IPR036873">
    <property type="entry name" value="Rhodanese-like_dom_sf"/>
</dbReference>
<evidence type="ECO:0000313" key="4">
    <source>
        <dbReference type="EMBL" id="KAF2306317.1"/>
    </source>
</evidence>
<dbReference type="InterPro" id="IPR001763">
    <property type="entry name" value="Rhodanese-like_dom"/>
</dbReference>